<feature type="binding site" evidence="9">
    <location>
        <position position="219"/>
    </location>
    <ligand>
        <name>1-deoxy-D-xylulose 5-phosphate</name>
        <dbReference type="ChEBI" id="CHEBI:57792"/>
    </ligand>
</feature>
<accession>A0A1T4PG56</accession>
<comment type="pathway">
    <text evidence="1 9">Isoprenoid biosynthesis; isopentenyl diphosphate biosynthesis via DXP pathway; isopentenyl diphosphate from 1-deoxy-D-xylulose 5-phosphate: step 1/6.</text>
</comment>
<dbReference type="NCBIfam" id="TIGR00243">
    <property type="entry name" value="Dxr"/>
    <property type="match status" value="1"/>
</dbReference>
<evidence type="ECO:0000259" key="11">
    <source>
        <dbReference type="Pfam" id="PF08436"/>
    </source>
</evidence>
<keyword evidence="5 9" id="KW-0560">Oxidoreductase</keyword>
<evidence type="ECO:0000313" key="14">
    <source>
        <dbReference type="Proteomes" id="UP000190121"/>
    </source>
</evidence>
<dbReference type="SUPFAM" id="SSF51735">
    <property type="entry name" value="NAD(P)-binding Rossmann-fold domains"/>
    <property type="match status" value="1"/>
</dbReference>
<evidence type="ECO:0000256" key="2">
    <source>
        <dbReference type="ARBA" id="ARBA00006825"/>
    </source>
</evidence>
<dbReference type="EC" id="1.1.1.267" evidence="9"/>
<keyword evidence="4 9" id="KW-0521">NADP</keyword>
<dbReference type="Pfam" id="PF02670">
    <property type="entry name" value="DXP_reductoisom"/>
    <property type="match status" value="1"/>
</dbReference>
<dbReference type="InterPro" id="IPR013644">
    <property type="entry name" value="DXP_reductoisomerase_C"/>
</dbReference>
<feature type="binding site" evidence="9">
    <location>
        <position position="174"/>
    </location>
    <ligand>
        <name>1-deoxy-D-xylulose 5-phosphate</name>
        <dbReference type="ChEBI" id="CHEBI:57792"/>
    </ligand>
</feature>
<feature type="binding site" evidence="9">
    <location>
        <position position="14"/>
    </location>
    <ligand>
        <name>NADPH</name>
        <dbReference type="ChEBI" id="CHEBI:57783"/>
    </ligand>
</feature>
<dbReference type="AlphaFoldDB" id="A0A1T4PG56"/>
<feature type="binding site" evidence="9">
    <location>
        <position position="219"/>
    </location>
    <ligand>
        <name>Mn(2+)</name>
        <dbReference type="ChEBI" id="CHEBI:29035"/>
    </ligand>
</feature>
<keyword evidence="9" id="KW-0460">Magnesium</keyword>
<dbReference type="HAMAP" id="MF_00183">
    <property type="entry name" value="DXP_reductoisom"/>
    <property type="match status" value="1"/>
</dbReference>
<dbReference type="SUPFAM" id="SSF69055">
    <property type="entry name" value="1-deoxy-D-xylulose-5-phosphate reductoisomerase, C-terminal domain"/>
    <property type="match status" value="1"/>
</dbReference>
<comment type="catalytic activity">
    <reaction evidence="8">
        <text>2-C-methyl-D-erythritol 4-phosphate + NADP(+) = 1-deoxy-D-xylulose 5-phosphate + NADPH + H(+)</text>
        <dbReference type="Rhea" id="RHEA:13717"/>
        <dbReference type="ChEBI" id="CHEBI:15378"/>
        <dbReference type="ChEBI" id="CHEBI:57783"/>
        <dbReference type="ChEBI" id="CHEBI:57792"/>
        <dbReference type="ChEBI" id="CHEBI:58262"/>
        <dbReference type="ChEBI" id="CHEBI:58349"/>
        <dbReference type="EC" id="1.1.1.267"/>
    </reaction>
    <physiologicalReaction direction="right-to-left" evidence="8">
        <dbReference type="Rhea" id="RHEA:13719"/>
    </physiologicalReaction>
</comment>
<keyword evidence="6 9" id="KW-0464">Manganese</keyword>
<comment type="similarity">
    <text evidence="2 9">Belongs to the DXR family.</text>
</comment>
<feature type="binding site" evidence="9">
    <location>
        <position position="215"/>
    </location>
    <ligand>
        <name>1-deoxy-D-xylulose 5-phosphate</name>
        <dbReference type="ChEBI" id="CHEBI:57792"/>
    </ligand>
</feature>
<proteinExistence type="inferred from homology"/>
<dbReference type="Pfam" id="PF08436">
    <property type="entry name" value="DXP_redisom_C"/>
    <property type="match status" value="1"/>
</dbReference>
<feature type="binding site" evidence="9">
    <location>
        <position position="12"/>
    </location>
    <ligand>
        <name>NADPH</name>
        <dbReference type="ChEBI" id="CHEBI:57783"/>
    </ligand>
</feature>
<dbReference type="GO" id="GO:0070402">
    <property type="term" value="F:NADPH binding"/>
    <property type="evidence" value="ECO:0007669"/>
    <property type="project" value="InterPro"/>
</dbReference>
<dbReference type="InterPro" id="IPR026877">
    <property type="entry name" value="DXPR_C"/>
</dbReference>
<keyword evidence="14" id="KW-1185">Reference proteome</keyword>
<dbReference type="Proteomes" id="UP000190121">
    <property type="component" value="Unassembled WGS sequence"/>
</dbReference>
<dbReference type="OrthoDB" id="9806546at2"/>
<feature type="binding site" evidence="9">
    <location>
        <position position="210"/>
    </location>
    <ligand>
        <name>1-deoxy-D-xylulose 5-phosphate</name>
        <dbReference type="ChEBI" id="CHEBI:57792"/>
    </ligand>
</feature>
<sequence length="387" mass="42437">MKKRIAILGATGSIGTQALEIIKANPDLFEVTLLTGNNQVELLSSLSREFLPKEVVIANEEFYAPLRENLSSLPITVSAGAKALEEAVTHTDIDIVLSALVGYSGVLPTLAAIRAQKTIALANKETLVVAGELIMEEAKRMGVTIYPVDSEHSAIYQCLMGEETPPEKLILTASGGPFLRHSLEELEKVTPQQALKHPNWDMGAKVTIDSATLMNKGFEMIEAHWLFHISSQQIDVLVHPQSVVHSMVQFFDGSVKAQMGQPDMRLPISLALGLGKRIPNNYTRCDFTLISLTFEQPDLSRFPNLSYAYQALEIGGLAPCILNAANEVAVASFLQEKISFRGMSYLLEEIISQMFSSYRSFDLEALIAANEEVRLKAGALVRSGKFK</sequence>
<feature type="binding site" evidence="9">
    <location>
        <position position="151"/>
    </location>
    <ligand>
        <name>1-deoxy-D-xylulose 5-phosphate</name>
        <dbReference type="ChEBI" id="CHEBI:57792"/>
    </ligand>
</feature>
<evidence type="ECO:0000313" key="13">
    <source>
        <dbReference type="EMBL" id="SJZ90534.1"/>
    </source>
</evidence>
<feature type="binding site" evidence="9">
    <location>
        <position position="151"/>
    </location>
    <ligand>
        <name>Mn(2+)</name>
        <dbReference type="ChEBI" id="CHEBI:29035"/>
    </ligand>
</feature>
<dbReference type="UniPathway" id="UPA00056">
    <property type="reaction ID" value="UER00092"/>
</dbReference>
<comment type="cofactor">
    <cofactor evidence="9">
        <name>Mg(2+)</name>
        <dbReference type="ChEBI" id="CHEBI:18420"/>
    </cofactor>
    <cofactor evidence="9">
        <name>Mn(2+)</name>
        <dbReference type="ChEBI" id="CHEBI:29035"/>
    </cofactor>
</comment>
<keyword evidence="3 9" id="KW-0479">Metal-binding</keyword>
<evidence type="ECO:0000256" key="6">
    <source>
        <dbReference type="ARBA" id="ARBA00023211"/>
    </source>
</evidence>
<evidence type="ECO:0000256" key="1">
    <source>
        <dbReference type="ARBA" id="ARBA00005094"/>
    </source>
</evidence>
<protein>
    <recommendedName>
        <fullName evidence="9">1-deoxy-D-xylulose 5-phosphate reductoisomerase</fullName>
        <shortName evidence="9">DXP reductoisomerase</shortName>
        <ecNumber evidence="9">1.1.1.267</ecNumber>
    </recommendedName>
    <alternativeName>
        <fullName evidence="9">1-deoxyxylulose-5-phosphate reductoisomerase</fullName>
    </alternativeName>
    <alternativeName>
        <fullName evidence="9">2-C-methyl-D-erythritol 4-phosphate synthase</fullName>
    </alternativeName>
</protein>
<dbReference type="EMBL" id="FUXE01000016">
    <property type="protein sequence ID" value="SJZ90534.1"/>
    <property type="molecule type" value="Genomic_DNA"/>
</dbReference>
<comment type="caution">
    <text evidence="9">Lacks conserved residue(s) required for the propagation of feature annotation.</text>
</comment>
<feature type="binding site" evidence="9">
    <location>
        <position position="125"/>
    </location>
    <ligand>
        <name>NADPH</name>
        <dbReference type="ChEBI" id="CHEBI:57783"/>
    </ligand>
</feature>
<keyword evidence="13" id="KW-0413">Isomerase</keyword>
<keyword evidence="7 9" id="KW-0414">Isoprene biosynthesis</keyword>
<dbReference type="FunFam" id="3.40.50.720:FF:000045">
    <property type="entry name" value="1-deoxy-D-xylulose 5-phosphate reductoisomerase"/>
    <property type="match status" value="1"/>
</dbReference>
<feature type="binding site" evidence="9">
    <location>
        <position position="13"/>
    </location>
    <ligand>
        <name>NADPH</name>
        <dbReference type="ChEBI" id="CHEBI:57783"/>
    </ligand>
</feature>
<feature type="binding site" evidence="9">
    <location>
        <position position="197"/>
    </location>
    <ligand>
        <name>1-deoxy-D-xylulose 5-phosphate</name>
        <dbReference type="ChEBI" id="CHEBI:57792"/>
    </ligand>
</feature>
<feature type="domain" description="1-deoxy-D-xylulose 5-phosphate reductoisomerase N-terminal" evidence="10">
    <location>
        <begin position="5"/>
        <end position="131"/>
    </location>
</feature>
<feature type="binding site" evidence="9">
    <location>
        <position position="150"/>
    </location>
    <ligand>
        <name>1-deoxy-D-xylulose 5-phosphate</name>
        <dbReference type="ChEBI" id="CHEBI:57792"/>
    </ligand>
</feature>
<gene>
    <name evidence="9" type="primary">dxr</name>
    <name evidence="13" type="ORF">SAMN02745171_01457</name>
</gene>
<feature type="domain" description="DXP reductoisomerase C-terminal" evidence="12">
    <location>
        <begin position="259"/>
        <end position="374"/>
    </location>
</feature>
<dbReference type="PANTHER" id="PTHR30525">
    <property type="entry name" value="1-DEOXY-D-XYLULOSE 5-PHOSPHATE REDUCTOISOMERASE"/>
    <property type="match status" value="1"/>
</dbReference>
<dbReference type="GO" id="GO:0051484">
    <property type="term" value="P:isopentenyl diphosphate biosynthetic process, methylerythritol 4-phosphate pathway involved in terpenoid biosynthetic process"/>
    <property type="evidence" value="ECO:0007669"/>
    <property type="project" value="TreeGrafter"/>
</dbReference>
<dbReference type="SUPFAM" id="SSF55347">
    <property type="entry name" value="Glyceraldehyde-3-phosphate dehydrogenase-like, C-terminal domain"/>
    <property type="match status" value="1"/>
</dbReference>
<dbReference type="NCBIfam" id="NF009114">
    <property type="entry name" value="PRK12464.1"/>
    <property type="match status" value="1"/>
</dbReference>
<evidence type="ECO:0000256" key="7">
    <source>
        <dbReference type="ARBA" id="ARBA00023229"/>
    </source>
</evidence>
<evidence type="ECO:0000256" key="5">
    <source>
        <dbReference type="ARBA" id="ARBA00023002"/>
    </source>
</evidence>
<organism evidence="13 14">
    <name type="scientific">Porphyromonas circumdentaria</name>
    <dbReference type="NCBI Taxonomy" id="29524"/>
    <lineage>
        <taxon>Bacteria</taxon>
        <taxon>Pseudomonadati</taxon>
        <taxon>Bacteroidota</taxon>
        <taxon>Bacteroidia</taxon>
        <taxon>Bacteroidales</taxon>
        <taxon>Porphyromonadaceae</taxon>
        <taxon>Porphyromonas</taxon>
    </lineage>
</organism>
<dbReference type="GO" id="GO:0016853">
    <property type="term" value="F:isomerase activity"/>
    <property type="evidence" value="ECO:0007669"/>
    <property type="project" value="UniProtKB-KW"/>
</dbReference>
<dbReference type="RefSeq" id="WP_078737355.1">
    <property type="nucleotide sequence ID" value="NZ_FUXE01000016.1"/>
</dbReference>
<dbReference type="Pfam" id="PF13288">
    <property type="entry name" value="DXPR_C"/>
    <property type="match status" value="1"/>
</dbReference>
<dbReference type="STRING" id="29524.SAMN02745171_01457"/>
<feature type="binding site" evidence="9">
    <location>
        <position position="149"/>
    </location>
    <ligand>
        <name>Mn(2+)</name>
        <dbReference type="ChEBI" id="CHEBI:29035"/>
    </ligand>
</feature>
<dbReference type="Gene3D" id="3.40.50.720">
    <property type="entry name" value="NAD(P)-binding Rossmann-like Domain"/>
    <property type="match status" value="1"/>
</dbReference>
<feature type="binding site" evidence="9">
    <location>
        <position position="123"/>
    </location>
    <ligand>
        <name>NADPH</name>
        <dbReference type="ChEBI" id="CHEBI:57783"/>
    </ligand>
</feature>
<feature type="binding site" evidence="9">
    <location>
        <position position="216"/>
    </location>
    <ligand>
        <name>1-deoxy-D-xylulose 5-phosphate</name>
        <dbReference type="ChEBI" id="CHEBI:57792"/>
    </ligand>
</feature>
<feature type="domain" description="1-deoxy-D-xylulose 5-phosphate reductoisomerase C-terminal" evidence="11">
    <location>
        <begin position="145"/>
        <end position="227"/>
    </location>
</feature>
<dbReference type="InterPro" id="IPR013512">
    <property type="entry name" value="DXP_reductoisomerase_N"/>
</dbReference>
<comment type="function">
    <text evidence="9">Catalyzes the NADPH-dependent rearrangement and reduction of 1-deoxy-D-xylulose-5-phosphate (DXP) to 2-C-methyl-D-erythritol 4-phosphate (MEP).</text>
</comment>
<feature type="binding site" evidence="9">
    <location>
        <position position="11"/>
    </location>
    <ligand>
        <name>NADPH</name>
        <dbReference type="ChEBI" id="CHEBI:57783"/>
    </ligand>
</feature>
<dbReference type="Gene3D" id="1.10.1740.10">
    <property type="match status" value="1"/>
</dbReference>
<evidence type="ECO:0000256" key="9">
    <source>
        <dbReference type="HAMAP-Rule" id="MF_00183"/>
    </source>
</evidence>
<dbReference type="InterPro" id="IPR036169">
    <property type="entry name" value="DXPR_C_sf"/>
</dbReference>
<reference evidence="14" key="1">
    <citation type="submission" date="2017-02" db="EMBL/GenBank/DDBJ databases">
        <authorList>
            <person name="Varghese N."/>
            <person name="Submissions S."/>
        </authorList>
    </citation>
    <scope>NUCLEOTIDE SEQUENCE [LARGE SCALE GENOMIC DNA]</scope>
    <source>
        <strain evidence="14">ATCC 51356</strain>
    </source>
</reference>
<dbReference type="InterPro" id="IPR003821">
    <property type="entry name" value="DXP_reductoisomerase"/>
</dbReference>
<dbReference type="PANTHER" id="PTHR30525:SF0">
    <property type="entry name" value="1-DEOXY-D-XYLULOSE 5-PHOSPHATE REDUCTOISOMERASE, CHLOROPLASTIC"/>
    <property type="match status" value="1"/>
</dbReference>
<evidence type="ECO:0000256" key="3">
    <source>
        <dbReference type="ARBA" id="ARBA00022723"/>
    </source>
</evidence>
<dbReference type="InterPro" id="IPR036291">
    <property type="entry name" value="NAD(P)-bd_dom_sf"/>
</dbReference>
<evidence type="ECO:0000256" key="4">
    <source>
        <dbReference type="ARBA" id="ARBA00022857"/>
    </source>
</evidence>
<evidence type="ECO:0000259" key="10">
    <source>
        <dbReference type="Pfam" id="PF02670"/>
    </source>
</evidence>
<name>A0A1T4PG56_9PORP</name>
<dbReference type="PIRSF" id="PIRSF006205">
    <property type="entry name" value="Dxp_reductismrs"/>
    <property type="match status" value="1"/>
</dbReference>
<dbReference type="GO" id="GO:0030604">
    <property type="term" value="F:1-deoxy-D-xylulose-5-phosphate reductoisomerase activity"/>
    <property type="evidence" value="ECO:0007669"/>
    <property type="project" value="UniProtKB-UniRule"/>
</dbReference>
<feature type="binding site" evidence="9">
    <location>
        <position position="203"/>
    </location>
    <ligand>
        <name>NADPH</name>
        <dbReference type="ChEBI" id="CHEBI:57783"/>
    </ligand>
</feature>
<dbReference type="GO" id="GO:0030145">
    <property type="term" value="F:manganese ion binding"/>
    <property type="evidence" value="ECO:0007669"/>
    <property type="project" value="TreeGrafter"/>
</dbReference>
<evidence type="ECO:0000256" key="8">
    <source>
        <dbReference type="ARBA" id="ARBA00048543"/>
    </source>
</evidence>
<feature type="binding site" evidence="9">
    <location>
        <position position="124"/>
    </location>
    <ligand>
        <name>1-deoxy-D-xylulose 5-phosphate</name>
        <dbReference type="ChEBI" id="CHEBI:57792"/>
    </ligand>
</feature>
<evidence type="ECO:0000259" key="12">
    <source>
        <dbReference type="Pfam" id="PF13288"/>
    </source>
</evidence>